<protein>
    <submittedName>
        <fullName evidence="5">Epimerase family protein</fullName>
    </submittedName>
</protein>
<dbReference type="AlphaFoldDB" id="A0A3G6ITV7"/>
<dbReference type="Proteomes" id="UP000271426">
    <property type="component" value="Chromosome"/>
</dbReference>
<proteinExistence type="inferred from homology"/>
<feature type="compositionally biased region" description="Low complexity" evidence="2">
    <location>
        <begin position="27"/>
        <end position="39"/>
    </location>
</feature>
<keyword evidence="6" id="KW-1185">Reference proteome</keyword>
<dbReference type="NCBIfam" id="TIGR01777">
    <property type="entry name" value="yfcH"/>
    <property type="match status" value="1"/>
</dbReference>
<name>A0A3G6ITV7_9CORY</name>
<dbReference type="CDD" id="cd07820">
    <property type="entry name" value="SRPBCC_3"/>
    <property type="match status" value="1"/>
</dbReference>
<feature type="region of interest" description="Disordered" evidence="2">
    <location>
        <begin position="19"/>
        <end position="47"/>
    </location>
</feature>
<sequence length="552" mass="59510">MSPGSAIRSCQISISVHLSTSSPQLPPDSSKPSHSQSHSNLQADPTTLGQTASAQTPLAVQARTTCTAGEDAKSSSLDPTRPGFYKERDTTLTLQMSHLVPAPRETVWQWHSRPGAVIRLTPSFLPMTPRTQAENLADGTTIFDLPGGLKWEAKHELAGYVAGYRFTDRCVTAPIATLAKWRHVHVFADAEDDQGQRQWTKITDSLDTRVPKSALTSAFAYRQHQLIQDIEAKNRFDALRKAQGTEDALVIAMTGAGGLVGTALAAQLRTLGHEVIELTRSNPGEGQRLWNPEHPADDLLDGVDVLVHLAGESIMGRFSDAHKQAIYDSRVGPTKRLAQLVKASDRCHTFVSASAIGYYGHDTGDQAMDESDGPGEGFLAKVSKDWEAAALQAQSDSKRVALIRTGIVLSGAGGLLPVMKTLFSVGLGGELEGGKPWFSWIAIDDLCDLYCRAIFDQRAQGPINAVAPNPVRNAEFTEALGQQLNRPTFIPIPSIGPKLLLGEEGAKELALANQLVSANAAEKLGHTFRYPELNQALAHELGGESLVHPPLQ</sequence>
<accession>A0A3G6ITV7</accession>
<dbReference type="InterPro" id="IPR036291">
    <property type="entry name" value="NAD(P)-bd_dom_sf"/>
</dbReference>
<dbReference type="PANTHER" id="PTHR11092:SF0">
    <property type="entry name" value="EPIMERASE FAMILY PROTEIN SDR39U1"/>
    <property type="match status" value="1"/>
</dbReference>
<evidence type="ECO:0000313" key="6">
    <source>
        <dbReference type="Proteomes" id="UP000271426"/>
    </source>
</evidence>
<dbReference type="Gene3D" id="3.30.530.20">
    <property type="match status" value="1"/>
</dbReference>
<dbReference type="KEGG" id="cpso:CPPEL_05325"/>
<dbReference type="Pfam" id="PF01370">
    <property type="entry name" value="Epimerase"/>
    <property type="match status" value="1"/>
</dbReference>
<dbReference type="Gene3D" id="3.40.50.720">
    <property type="entry name" value="NAD(P)-binding Rossmann-like Domain"/>
    <property type="match status" value="1"/>
</dbReference>
<feature type="region of interest" description="Disordered" evidence="2">
    <location>
        <begin position="63"/>
        <end position="84"/>
    </location>
</feature>
<dbReference type="SUPFAM" id="SSF55961">
    <property type="entry name" value="Bet v1-like"/>
    <property type="match status" value="1"/>
</dbReference>
<feature type="domain" description="NAD-dependent epimerase/dehydratase" evidence="3">
    <location>
        <begin position="251"/>
        <end position="456"/>
    </location>
</feature>
<evidence type="ECO:0000256" key="1">
    <source>
        <dbReference type="ARBA" id="ARBA00009353"/>
    </source>
</evidence>
<dbReference type="Pfam" id="PF08338">
    <property type="entry name" value="DUF1731"/>
    <property type="match status" value="1"/>
</dbReference>
<feature type="domain" description="DUF1731" evidence="4">
    <location>
        <begin position="492"/>
        <end position="539"/>
    </location>
</feature>
<dbReference type="InterPro" id="IPR023393">
    <property type="entry name" value="START-like_dom_sf"/>
</dbReference>
<organism evidence="5 6">
    <name type="scientific">Corynebacterium pseudopelargi</name>
    <dbReference type="NCBI Taxonomy" id="2080757"/>
    <lineage>
        <taxon>Bacteria</taxon>
        <taxon>Bacillati</taxon>
        <taxon>Actinomycetota</taxon>
        <taxon>Actinomycetes</taxon>
        <taxon>Mycobacteriales</taxon>
        <taxon>Corynebacteriaceae</taxon>
        <taxon>Corynebacterium</taxon>
    </lineage>
</organism>
<evidence type="ECO:0000313" key="5">
    <source>
        <dbReference type="EMBL" id="AZA09185.1"/>
    </source>
</evidence>
<gene>
    <name evidence="5" type="ORF">CPPEL_05325</name>
</gene>
<comment type="similarity">
    <text evidence="1">Belongs to the NAD(P)-dependent epimerase/dehydratase family. SDR39U1 subfamily.</text>
</comment>
<dbReference type="InterPro" id="IPR001509">
    <property type="entry name" value="Epimerase_deHydtase"/>
</dbReference>
<evidence type="ECO:0000259" key="4">
    <source>
        <dbReference type="Pfam" id="PF08338"/>
    </source>
</evidence>
<dbReference type="InterPro" id="IPR013549">
    <property type="entry name" value="DUF1731"/>
</dbReference>
<dbReference type="PANTHER" id="PTHR11092">
    <property type="entry name" value="SUGAR NUCLEOTIDE EPIMERASE RELATED"/>
    <property type="match status" value="1"/>
</dbReference>
<dbReference type="InterPro" id="IPR010099">
    <property type="entry name" value="SDR39U1"/>
</dbReference>
<reference evidence="5 6" key="1">
    <citation type="submission" date="2018-11" db="EMBL/GenBank/DDBJ databases">
        <authorList>
            <person name="Kleinhagauer T."/>
            <person name="Glaeser S.P."/>
            <person name="Spergser J."/>
            <person name="Ruckert C."/>
            <person name="Kaempfer P."/>
            <person name="Busse H.-J."/>
        </authorList>
    </citation>
    <scope>NUCLEOTIDE SEQUENCE [LARGE SCALE GENOMIC DNA]</scope>
    <source>
        <strain evidence="5 6">812CH</strain>
    </source>
</reference>
<dbReference type="SUPFAM" id="SSF51735">
    <property type="entry name" value="NAD(P)-binding Rossmann-fold domains"/>
    <property type="match status" value="1"/>
</dbReference>
<evidence type="ECO:0000259" key="3">
    <source>
        <dbReference type="Pfam" id="PF01370"/>
    </source>
</evidence>
<evidence type="ECO:0000256" key="2">
    <source>
        <dbReference type="SAM" id="MobiDB-lite"/>
    </source>
</evidence>
<dbReference type="EMBL" id="CP033898">
    <property type="protein sequence ID" value="AZA09185.1"/>
    <property type="molecule type" value="Genomic_DNA"/>
</dbReference>